<accession>A0AAE1AIR2</accession>
<evidence type="ECO:0000313" key="1">
    <source>
        <dbReference type="EMBL" id="KAK3788403.1"/>
    </source>
</evidence>
<protein>
    <submittedName>
        <fullName evidence="1">Uncharacterized protein</fullName>
    </submittedName>
</protein>
<gene>
    <name evidence="1" type="ORF">RRG08_044437</name>
</gene>
<sequence>MRDASDGSSSEDPDTGSFFYFVASPQRTDQGLGAIKLGSCNLTPSRMDGCAPGRSRSAWESTPISGQGCEEMKLQAPPGLWHLPAFVVVIHSVMGRTVSPVSICSHLAPIFHHHCAIRDMFLPAAPLVGVSSDTFLP</sequence>
<evidence type="ECO:0000313" key="2">
    <source>
        <dbReference type="Proteomes" id="UP001283361"/>
    </source>
</evidence>
<proteinExistence type="predicted"/>
<dbReference type="EMBL" id="JAWDGP010001765">
    <property type="protein sequence ID" value="KAK3788403.1"/>
    <property type="molecule type" value="Genomic_DNA"/>
</dbReference>
<keyword evidence="2" id="KW-1185">Reference proteome</keyword>
<dbReference type="AlphaFoldDB" id="A0AAE1AIR2"/>
<name>A0AAE1AIR2_9GAST</name>
<comment type="caution">
    <text evidence="1">The sequence shown here is derived from an EMBL/GenBank/DDBJ whole genome shotgun (WGS) entry which is preliminary data.</text>
</comment>
<organism evidence="1 2">
    <name type="scientific">Elysia crispata</name>
    <name type="common">lettuce slug</name>
    <dbReference type="NCBI Taxonomy" id="231223"/>
    <lineage>
        <taxon>Eukaryota</taxon>
        <taxon>Metazoa</taxon>
        <taxon>Spiralia</taxon>
        <taxon>Lophotrochozoa</taxon>
        <taxon>Mollusca</taxon>
        <taxon>Gastropoda</taxon>
        <taxon>Heterobranchia</taxon>
        <taxon>Euthyneura</taxon>
        <taxon>Panpulmonata</taxon>
        <taxon>Sacoglossa</taxon>
        <taxon>Placobranchoidea</taxon>
        <taxon>Plakobranchidae</taxon>
        <taxon>Elysia</taxon>
    </lineage>
</organism>
<dbReference type="Proteomes" id="UP001283361">
    <property type="component" value="Unassembled WGS sequence"/>
</dbReference>
<reference evidence="1" key="1">
    <citation type="journal article" date="2023" name="G3 (Bethesda)">
        <title>A reference genome for the long-term kleptoplast-retaining sea slug Elysia crispata morphotype clarki.</title>
        <authorList>
            <person name="Eastman K.E."/>
            <person name="Pendleton A.L."/>
            <person name="Shaikh M.A."/>
            <person name="Suttiyut T."/>
            <person name="Ogas R."/>
            <person name="Tomko P."/>
            <person name="Gavelis G."/>
            <person name="Widhalm J.R."/>
            <person name="Wisecaver J.H."/>
        </authorList>
    </citation>
    <scope>NUCLEOTIDE SEQUENCE</scope>
    <source>
        <strain evidence="1">ECLA1</strain>
    </source>
</reference>